<dbReference type="AlphaFoldDB" id="S8AJH6"/>
<protein>
    <submittedName>
        <fullName evidence="2">Uncharacterized protein</fullName>
    </submittedName>
</protein>
<dbReference type="EMBL" id="AQGS01000089">
    <property type="protein sequence ID" value="EPS43069.1"/>
    <property type="molecule type" value="Genomic_DNA"/>
</dbReference>
<accession>S8AJH6</accession>
<feature type="region of interest" description="Disordered" evidence="1">
    <location>
        <begin position="315"/>
        <end position="348"/>
    </location>
</feature>
<reference evidence="2 3" key="1">
    <citation type="journal article" date="2013" name="PLoS Genet.">
        <title>Genomic mechanisms accounting for the adaptation to parasitism in nematode-trapping fungi.</title>
        <authorList>
            <person name="Meerupati T."/>
            <person name="Andersson K.M."/>
            <person name="Friman E."/>
            <person name="Kumar D."/>
            <person name="Tunlid A."/>
            <person name="Ahren D."/>
        </authorList>
    </citation>
    <scope>NUCLEOTIDE SEQUENCE [LARGE SCALE GENOMIC DNA]</scope>
    <source>
        <strain evidence="2 3">CBS 200.50</strain>
    </source>
</reference>
<evidence type="ECO:0000256" key="1">
    <source>
        <dbReference type="SAM" id="MobiDB-lite"/>
    </source>
</evidence>
<reference evidence="3" key="2">
    <citation type="submission" date="2013-04" db="EMBL/GenBank/DDBJ databases">
        <title>Genomic mechanisms accounting for the adaptation to parasitism in nematode-trapping fungi.</title>
        <authorList>
            <person name="Ahren D.G."/>
        </authorList>
    </citation>
    <scope>NUCLEOTIDE SEQUENCE [LARGE SCALE GENOMIC DNA]</scope>
    <source>
        <strain evidence="3">CBS 200.50</strain>
    </source>
</reference>
<organism evidence="2 3">
    <name type="scientific">Dactylellina haptotyla (strain CBS 200.50)</name>
    <name type="common">Nematode-trapping fungus</name>
    <name type="synonym">Monacrosporium haptotylum</name>
    <dbReference type="NCBI Taxonomy" id="1284197"/>
    <lineage>
        <taxon>Eukaryota</taxon>
        <taxon>Fungi</taxon>
        <taxon>Dikarya</taxon>
        <taxon>Ascomycota</taxon>
        <taxon>Pezizomycotina</taxon>
        <taxon>Orbiliomycetes</taxon>
        <taxon>Orbiliales</taxon>
        <taxon>Orbiliaceae</taxon>
        <taxon>Dactylellina</taxon>
    </lineage>
</organism>
<evidence type="ECO:0000313" key="3">
    <source>
        <dbReference type="Proteomes" id="UP000015100"/>
    </source>
</evidence>
<comment type="caution">
    <text evidence="2">The sequence shown here is derived from an EMBL/GenBank/DDBJ whole genome shotgun (WGS) entry which is preliminary data.</text>
</comment>
<proteinExistence type="predicted"/>
<dbReference type="Proteomes" id="UP000015100">
    <property type="component" value="Unassembled WGS sequence"/>
</dbReference>
<name>S8AJH6_DACHA</name>
<gene>
    <name evidence="2" type="ORF">H072_2961</name>
</gene>
<evidence type="ECO:0000313" key="2">
    <source>
        <dbReference type="EMBL" id="EPS43069.1"/>
    </source>
</evidence>
<dbReference type="OrthoDB" id="5392210at2759"/>
<sequence length="951" mass="109295">MPKPKKPAINSRSDDDLFSQALSQLHHQNPPLRSRLADASVPVQNRDATGDLRYSPSPFYAPEQPGSSKVAEQDIYANYDNSYAASIDRHGEQERGVNEPQFLQSYIQPEDDLEPAHTPLTAEDNKGPFPMFSSEGPLDTFSQSFQQQLPQEFQYRDDRRLDSSLRREQLNGQTGRVVSDASNYSSQYGSVGWDSVSDFDERSVRGSQSNNVFTHQPEVENPFASTRTKARSDTEGGIRQLYRSENSRSSFHRKLHADAPNFQFPPRNQVDDDTRFTPSILQRKLDTEDFSVSQRNGARVREVIDRTPSRSVLSEGGGRFWEFQPRPSTVHGSEANPAKQAEESSQKDVKTTMAAEFAKDPISQSPATVAALKAEAIKRIQEQFKAQVAKRIEESERVIEPTTIANDAYLRMNKLGLLAHPALKLGLIHSKPDTRNVHEKFGELLKSIKIEEAFQMDQHVRLSEKLLVDLNLTGWNLLVSKDKELIPIKTPFDILGVPIPEPYGDFRNSQGMSRKWIAKKCPSKLKIKAPLSGYPMTREIQLRNDLWNTPGRYEKYVDHPIYGGRDDENTNPEDLDFQFKVAPQHWMLPDYEKNYPSAVRWEEISILKTYHQALTVQQHLYLSFLNLGPNFVLYWRHFLMAKEREAMIVRAFNLTVRMSSDDQHEWVDKEWFGLTEEQRRSWNPVSPREAASEFELATYRQVDENNFPVPFGRDTYKDVIIVPRDPQPPVKDPPERSMASYSLFCHELHPYYLARDPACLVTLLNTCLIFPDLNKFPADPEALGENYFWKPAISIKEPAKVPLGGELERNVPYMPGLPLGPNIKERVRADRTFFYSAFFYNLLTVWRDYGDEKVWFYGHGIPYRYDPNKPPELLGQPKNKFPKGEKWVDGNEIEKHVVQLQHLVDILNMGICIDRWLPEDEPAEEKVPERETWFGAKRADVNYKPPSPFTT</sequence>
<dbReference type="HOGENOM" id="CLU_005560_0_0_1"/>
<keyword evidence="3" id="KW-1185">Reference proteome</keyword>
<feature type="region of interest" description="Disordered" evidence="1">
    <location>
        <begin position="22"/>
        <end position="70"/>
    </location>
</feature>